<reference evidence="1" key="2">
    <citation type="submission" date="2021-08" db="EMBL/GenBank/DDBJ databases">
        <authorList>
            <person name="Tani A."/>
            <person name="Ola A."/>
            <person name="Ogura Y."/>
            <person name="Katsura K."/>
            <person name="Hayashi T."/>
        </authorList>
    </citation>
    <scope>NUCLEOTIDE SEQUENCE</scope>
    <source>
        <strain evidence="1">LMG 23639</strain>
    </source>
</reference>
<dbReference type="EMBL" id="BPQR01000045">
    <property type="protein sequence ID" value="GJE07409.1"/>
    <property type="molecule type" value="Genomic_DNA"/>
</dbReference>
<dbReference type="Proteomes" id="UP001055102">
    <property type="component" value="Unassembled WGS sequence"/>
</dbReference>
<dbReference type="RefSeq" id="WP_238276561.1">
    <property type="nucleotide sequence ID" value="NZ_BPQR01000045.1"/>
</dbReference>
<keyword evidence="2" id="KW-1185">Reference proteome</keyword>
<name>A0ABQ4SW26_9HYPH</name>
<proteinExistence type="predicted"/>
<organism evidence="1 2">
    <name type="scientific">Methylobacterium jeotgali</name>
    <dbReference type="NCBI Taxonomy" id="381630"/>
    <lineage>
        <taxon>Bacteria</taxon>
        <taxon>Pseudomonadati</taxon>
        <taxon>Pseudomonadota</taxon>
        <taxon>Alphaproteobacteria</taxon>
        <taxon>Hyphomicrobiales</taxon>
        <taxon>Methylobacteriaceae</taxon>
        <taxon>Methylobacterium</taxon>
    </lineage>
</organism>
<reference evidence="1" key="1">
    <citation type="journal article" date="2021" name="Front. Microbiol.">
        <title>Comprehensive Comparative Genomics and Phenotyping of Methylobacterium Species.</title>
        <authorList>
            <person name="Alessa O."/>
            <person name="Ogura Y."/>
            <person name="Fujitani Y."/>
            <person name="Takami H."/>
            <person name="Hayashi T."/>
            <person name="Sahin N."/>
            <person name="Tani A."/>
        </authorList>
    </citation>
    <scope>NUCLEOTIDE SEQUENCE</scope>
    <source>
        <strain evidence="1">LMG 23639</strain>
    </source>
</reference>
<comment type="caution">
    <text evidence="1">The sequence shown here is derived from an EMBL/GenBank/DDBJ whole genome shotgun (WGS) entry which is preliminary data.</text>
</comment>
<accession>A0ABQ4SW26</accession>
<gene>
    <name evidence="1" type="ORF">AOPFMNJM_2738</name>
</gene>
<evidence type="ECO:0000313" key="2">
    <source>
        <dbReference type="Proteomes" id="UP001055102"/>
    </source>
</evidence>
<evidence type="ECO:0000313" key="1">
    <source>
        <dbReference type="EMBL" id="GJE07409.1"/>
    </source>
</evidence>
<sequence>MRIPVGWVAALGGGIALLGTAIIVLADGPAAPPRPPSARLSAQEHSETVAALRRPVVAVVGDNDGTETTDFIVRYGILKRSDVADVVALGVTPEPIAMMPTIESRQPAGSFDRALSGIAERYGAGTAAFVALQLEYPAAR</sequence>
<protein>
    <submittedName>
        <fullName evidence="1">Uncharacterized protein</fullName>
    </submittedName>
</protein>